<gene>
    <name evidence="2" type="ORF">JTE90_004833</name>
</gene>
<comment type="caution">
    <text evidence="2">The sequence shown here is derived from an EMBL/GenBank/DDBJ whole genome shotgun (WGS) entry which is preliminary data.</text>
</comment>
<proteinExistence type="predicted"/>
<evidence type="ECO:0000313" key="2">
    <source>
        <dbReference type="EMBL" id="KAG8186504.1"/>
    </source>
</evidence>
<accession>A0AAV6URX6</accession>
<feature type="compositionally biased region" description="Polar residues" evidence="1">
    <location>
        <begin position="87"/>
        <end position="101"/>
    </location>
</feature>
<organism evidence="2 3">
    <name type="scientific">Oedothorax gibbosus</name>
    <dbReference type="NCBI Taxonomy" id="931172"/>
    <lineage>
        <taxon>Eukaryota</taxon>
        <taxon>Metazoa</taxon>
        <taxon>Ecdysozoa</taxon>
        <taxon>Arthropoda</taxon>
        <taxon>Chelicerata</taxon>
        <taxon>Arachnida</taxon>
        <taxon>Araneae</taxon>
        <taxon>Araneomorphae</taxon>
        <taxon>Entelegynae</taxon>
        <taxon>Araneoidea</taxon>
        <taxon>Linyphiidae</taxon>
        <taxon>Erigoninae</taxon>
        <taxon>Oedothorax</taxon>
    </lineage>
</organism>
<dbReference type="EMBL" id="JAFNEN010000299">
    <property type="protein sequence ID" value="KAG8186504.1"/>
    <property type="molecule type" value="Genomic_DNA"/>
</dbReference>
<evidence type="ECO:0000313" key="3">
    <source>
        <dbReference type="Proteomes" id="UP000827092"/>
    </source>
</evidence>
<protein>
    <submittedName>
        <fullName evidence="2">Uncharacterized protein</fullName>
    </submittedName>
</protein>
<dbReference type="Proteomes" id="UP000827092">
    <property type="component" value="Unassembled WGS sequence"/>
</dbReference>
<sequence length="200" mass="23007">MYRIVPTHPSRYPEPYHVLAYITFCLTFTRFCQLSAKNTRQPDKCLQDNLEPDRPPSGNFQNCGTKEQRFFSWTQPDNQLVVEEESVTNASPTQALSNQGSFDKPQKLRQTDNAKPILYSNEAALESESDFKFDISRRRDFAGTDRKWGSVPTKSAHRPLFGKRVTIPPKVDLLIVLEDENRTRIVARISQQHVKGCDLF</sequence>
<reference evidence="2 3" key="1">
    <citation type="journal article" date="2022" name="Nat. Ecol. Evol.">
        <title>A masculinizing supergene underlies an exaggerated male reproductive morph in a spider.</title>
        <authorList>
            <person name="Hendrickx F."/>
            <person name="De Corte Z."/>
            <person name="Sonet G."/>
            <person name="Van Belleghem S.M."/>
            <person name="Kostlbacher S."/>
            <person name="Vangestel C."/>
        </authorList>
    </citation>
    <scope>NUCLEOTIDE SEQUENCE [LARGE SCALE GENOMIC DNA]</scope>
    <source>
        <strain evidence="2">W744_W776</strain>
    </source>
</reference>
<dbReference type="AlphaFoldDB" id="A0AAV6URX6"/>
<name>A0AAV6URX6_9ARAC</name>
<feature type="region of interest" description="Disordered" evidence="1">
    <location>
        <begin position="84"/>
        <end position="109"/>
    </location>
</feature>
<evidence type="ECO:0000256" key="1">
    <source>
        <dbReference type="SAM" id="MobiDB-lite"/>
    </source>
</evidence>
<keyword evidence="3" id="KW-1185">Reference proteome</keyword>